<evidence type="ECO:0000313" key="4">
    <source>
        <dbReference type="Proteomes" id="UP000006878"/>
    </source>
</evidence>
<reference evidence="4" key="2">
    <citation type="submission" date="2010-07" db="EMBL/GenBank/DDBJ databases">
        <title>Complete genome sequence of Arthrobacter arilaitensis (strain DSM 16368 / CIP 108037 / JCM 13566 / Re117).</title>
        <authorList>
            <person name="Genoscope."/>
        </authorList>
    </citation>
    <scope>NUCLEOTIDE SEQUENCE [LARGE SCALE GENOMIC DNA]</scope>
    <source>
        <strain evidence="4">DSM 16368 / CIP 108037 / IAM 15318 / JCM 13566 / Re117</strain>
    </source>
</reference>
<organism evidence="3 4">
    <name type="scientific">Glutamicibacter arilaitensis (strain DSM 16368 / CIP 108037 / IAM 15318 / JCM 13566 / NCIMB 14258 / Re117)</name>
    <name type="common">Arthrobacter arilaitensis</name>
    <dbReference type="NCBI Taxonomy" id="861360"/>
    <lineage>
        <taxon>Bacteria</taxon>
        <taxon>Bacillati</taxon>
        <taxon>Actinomycetota</taxon>
        <taxon>Actinomycetes</taxon>
        <taxon>Micrococcales</taxon>
        <taxon>Micrococcaceae</taxon>
        <taxon>Glutamicibacter</taxon>
    </lineage>
</organism>
<dbReference type="PANTHER" id="PTHR43022">
    <property type="entry name" value="PROTEIN SMF"/>
    <property type="match status" value="1"/>
</dbReference>
<reference evidence="4" key="1">
    <citation type="journal article" date="2010" name="PLoS ONE">
        <title>The Arthrobacter arilaitensis Re117 genome sequence reveals its genetic adaptation to the surface of cheese.</title>
        <authorList>
            <person name="Monnet C."/>
            <person name="Loux V."/>
            <person name="Gibrat J.F."/>
            <person name="Spinnler E."/>
            <person name="Barbe V."/>
            <person name="Vacherie B."/>
            <person name="Gavory F."/>
            <person name="Gourbeyre E."/>
            <person name="Siguier P."/>
            <person name="Chandler M."/>
            <person name="Elleuch R."/>
            <person name="Irlinger F."/>
            <person name="Vallaeys T."/>
        </authorList>
    </citation>
    <scope>NUCLEOTIDE SEQUENCE</scope>
    <source>
        <strain evidence="4">DSM 16368 / CIP 108037 / IAM 15318 / JCM 13566 / Re117</strain>
    </source>
</reference>
<accession>A0ABM9PTX4</accession>
<dbReference type="SUPFAM" id="SSF102405">
    <property type="entry name" value="MCP/YpsA-like"/>
    <property type="match status" value="1"/>
</dbReference>
<feature type="domain" description="Smf/DprA SLOG" evidence="2">
    <location>
        <begin position="89"/>
        <end position="300"/>
    </location>
</feature>
<dbReference type="Pfam" id="PF02481">
    <property type="entry name" value="DNA_processg_A"/>
    <property type="match status" value="1"/>
</dbReference>
<comment type="similarity">
    <text evidence="1">Belongs to the DprA/Smf family.</text>
</comment>
<gene>
    <name evidence="3" type="ordered locus">AARI_04040</name>
</gene>
<evidence type="ECO:0000256" key="1">
    <source>
        <dbReference type="ARBA" id="ARBA00006525"/>
    </source>
</evidence>
<proteinExistence type="inferred from homology"/>
<dbReference type="InterPro" id="IPR057666">
    <property type="entry name" value="DrpA_SLOG"/>
</dbReference>
<evidence type="ECO:0000313" key="3">
    <source>
        <dbReference type="EMBL" id="CBT74640.1"/>
    </source>
</evidence>
<evidence type="ECO:0000259" key="2">
    <source>
        <dbReference type="Pfam" id="PF02481"/>
    </source>
</evidence>
<keyword evidence="4" id="KW-1185">Reference proteome</keyword>
<dbReference type="InterPro" id="IPR003488">
    <property type="entry name" value="DprA"/>
</dbReference>
<dbReference type="EMBL" id="FQ311875">
    <property type="protein sequence ID" value="CBT74640.1"/>
    <property type="molecule type" value="Genomic_DNA"/>
</dbReference>
<dbReference type="Proteomes" id="UP000006878">
    <property type="component" value="Chromosome"/>
</dbReference>
<sequence>MANLADLATDERTARMALSMIAEPNDSTTGRLLTRVGAVETIRLLEADSMVPVLGRVDGTMWRERHGSRVSAESVTERLREVDRLGIGVLIPGDQDWPASVDDLGDSAPFVLWTQGAASFLARPPSDLVTVTGARAATSYGEHVVAEIAGDLAQEERVIVAGGAYGIEGVAHRAALASGGDTIAVLAGGVDRPYPAGHSELLGRIADTGLVVSEMPPGATPTRHRFLARGRLMAALSQTTVLVEAGARSGTLHTALQARLLGRSLGAVPGPVTSAASSGTNGLLRDQSARLVTGSGDVRQLLDEHAQSELRQSREFAQTMQTSQAVTSQPPGL</sequence>
<protein>
    <submittedName>
        <fullName evidence="3">Smf family protein</fullName>
    </submittedName>
</protein>
<dbReference type="Gene3D" id="3.40.50.450">
    <property type="match status" value="1"/>
</dbReference>
<dbReference type="PANTHER" id="PTHR43022:SF1">
    <property type="entry name" value="PROTEIN SMF"/>
    <property type="match status" value="1"/>
</dbReference>
<name>A0ABM9PTX4_GLUAR</name>